<organism evidence="1 2">
    <name type="scientific">Helicobacter fennelliae MRY12-0050</name>
    <dbReference type="NCBI Taxonomy" id="1325130"/>
    <lineage>
        <taxon>Bacteria</taxon>
        <taxon>Pseudomonadati</taxon>
        <taxon>Campylobacterota</taxon>
        <taxon>Epsilonproteobacteria</taxon>
        <taxon>Campylobacterales</taxon>
        <taxon>Helicobacteraceae</taxon>
        <taxon>Helicobacter</taxon>
    </lineage>
</organism>
<protein>
    <submittedName>
        <fullName evidence="1">Uncharacterized protein</fullName>
    </submittedName>
</protein>
<dbReference type="AlphaFoldDB" id="T1DVF1"/>
<dbReference type="STRING" id="1325130.HFN_2110"/>
<comment type="caution">
    <text evidence="1">The sequence shown here is derived from an EMBL/GenBank/DDBJ whole genome shotgun (WGS) entry which is preliminary data.</text>
</comment>
<name>T1DVF1_9HELI</name>
<reference evidence="1 2" key="1">
    <citation type="journal article" date="2013" name="Genome Announc.">
        <title>Draft Genome Sequence of Helicobacter fennelliae Strain MRY12-0050, Isolated from a Bacteremia Patient.</title>
        <authorList>
            <person name="Rimbara E."/>
            <person name="Matsui M."/>
            <person name="Mori S."/>
            <person name="Suzuki S."/>
            <person name="Suzuki M."/>
            <person name="Kim H."/>
            <person name="Sekizuka T."/>
            <person name="Kuroda M."/>
            <person name="Shibayama K."/>
        </authorList>
    </citation>
    <scope>NUCLEOTIDE SEQUENCE [LARGE SCALE GENOMIC DNA]</scope>
    <source>
        <strain evidence="1 2">MRY12-0050</strain>
    </source>
</reference>
<dbReference type="Proteomes" id="UP000018143">
    <property type="component" value="Unassembled WGS sequence"/>
</dbReference>
<keyword evidence="2" id="KW-1185">Reference proteome</keyword>
<sequence length="61" mass="6843">MVCKSNSLKSFFHTFSPAPPSNKTLSGKITAALPPIFKRLIMCYKKFSYLFEVLAKKSSLV</sequence>
<proteinExistence type="predicted"/>
<accession>T1DVF1</accession>
<evidence type="ECO:0000313" key="1">
    <source>
        <dbReference type="EMBL" id="GAD18698.1"/>
    </source>
</evidence>
<evidence type="ECO:0000313" key="2">
    <source>
        <dbReference type="Proteomes" id="UP000018143"/>
    </source>
</evidence>
<gene>
    <name evidence="1" type="ORF">HFN_2110</name>
</gene>
<dbReference type="EMBL" id="BASD01000009">
    <property type="protein sequence ID" value="GAD18698.1"/>
    <property type="molecule type" value="Genomic_DNA"/>
</dbReference>